<dbReference type="Pfam" id="PF13275">
    <property type="entry name" value="S4_2"/>
    <property type="match status" value="1"/>
</dbReference>
<gene>
    <name evidence="2" type="ORF">OCV69_10935</name>
</gene>
<evidence type="ECO:0000313" key="2">
    <source>
        <dbReference type="EMBL" id="MCU6800437.1"/>
    </source>
</evidence>
<dbReference type="Gene3D" id="3.10.290.10">
    <property type="entry name" value="RNA-binding S4 domain"/>
    <property type="match status" value="1"/>
</dbReference>
<dbReference type="RefSeq" id="WP_022272194.1">
    <property type="nucleotide sequence ID" value="NZ_JAOQJF010000022.1"/>
</dbReference>
<dbReference type="Proteomes" id="UP001652395">
    <property type="component" value="Unassembled WGS sequence"/>
</dbReference>
<evidence type="ECO:0000313" key="3">
    <source>
        <dbReference type="Proteomes" id="UP001652395"/>
    </source>
</evidence>
<keyword evidence="3" id="KW-1185">Reference proteome</keyword>
<keyword evidence="1" id="KW-0694">RNA-binding</keyword>
<proteinExistence type="predicted"/>
<comment type="caution">
    <text evidence="2">The sequence shown here is derived from an EMBL/GenBank/DDBJ whole genome shotgun (WGS) entry which is preliminary data.</text>
</comment>
<reference evidence="2 3" key="1">
    <citation type="journal article" date="2021" name="ISME Commun">
        <title>Automated analysis of genomic sequences facilitates high-throughput and comprehensive description of bacteria.</title>
        <authorList>
            <person name="Hitch T.C.A."/>
        </authorList>
    </citation>
    <scope>NUCLEOTIDE SEQUENCE [LARGE SCALE GENOMIC DNA]</scope>
    <source>
        <strain evidence="3">f_CCE</strain>
    </source>
</reference>
<name>A0ABT2V0T0_9FIRM</name>
<dbReference type="EMBL" id="JAOQJF010000022">
    <property type="protein sequence ID" value="MCU6800437.1"/>
    <property type="molecule type" value="Genomic_DNA"/>
</dbReference>
<dbReference type="CDD" id="cd00165">
    <property type="entry name" value="S4"/>
    <property type="match status" value="1"/>
</dbReference>
<accession>A0ABT2V0T0</accession>
<organism evidence="2 3">
    <name type="scientific">Alitiscatomonas aceti</name>
    <dbReference type="NCBI Taxonomy" id="2981724"/>
    <lineage>
        <taxon>Bacteria</taxon>
        <taxon>Bacillati</taxon>
        <taxon>Bacillota</taxon>
        <taxon>Clostridia</taxon>
        <taxon>Lachnospirales</taxon>
        <taxon>Lachnospiraceae</taxon>
        <taxon>Alitiscatomonas</taxon>
    </lineage>
</organism>
<dbReference type="SUPFAM" id="SSF55174">
    <property type="entry name" value="Alpha-L RNA-binding motif"/>
    <property type="match status" value="1"/>
</dbReference>
<evidence type="ECO:0000256" key="1">
    <source>
        <dbReference type="PROSITE-ProRule" id="PRU00182"/>
    </source>
</evidence>
<protein>
    <submittedName>
        <fullName evidence="2">RNA-binding S4 domain-containing protein</fullName>
    </submittedName>
</protein>
<dbReference type="PROSITE" id="PS50889">
    <property type="entry name" value="S4"/>
    <property type="match status" value="1"/>
</dbReference>
<sequence length="69" mass="7456">MEKIHLKDDFIKLGQALKLAGLVDSGVEAKIVIQDGKVSVNGAAELQRGKKLYPGDVVSFGGKEFQIEK</sequence>
<dbReference type="InterPro" id="IPR036986">
    <property type="entry name" value="S4_RNA-bd_sf"/>
</dbReference>